<dbReference type="Gene3D" id="3.30.70.1070">
    <property type="entry name" value="Sporulation related repeat"/>
    <property type="match status" value="1"/>
</dbReference>
<dbReference type="PANTHER" id="PTHR35894:SF1">
    <property type="entry name" value="PHOSPHORIBULOKINASE _ URIDINE KINASE FAMILY"/>
    <property type="match status" value="1"/>
</dbReference>
<accession>M7D8B4</accession>
<organism evidence="3 4">
    <name type="scientific">Marinobacter santoriniensis NKSG1</name>
    <dbReference type="NCBI Taxonomy" id="1288826"/>
    <lineage>
        <taxon>Bacteria</taxon>
        <taxon>Pseudomonadati</taxon>
        <taxon>Pseudomonadota</taxon>
        <taxon>Gammaproteobacteria</taxon>
        <taxon>Pseudomonadales</taxon>
        <taxon>Marinobacteraceae</taxon>
        <taxon>Marinobacter</taxon>
    </lineage>
</organism>
<dbReference type="PANTHER" id="PTHR35894">
    <property type="entry name" value="GENERAL SECRETION PATHWAY PROTEIN A-RELATED"/>
    <property type="match status" value="1"/>
</dbReference>
<dbReference type="InterPro" id="IPR027417">
    <property type="entry name" value="P-loop_NTPase"/>
</dbReference>
<dbReference type="Pfam" id="PF13401">
    <property type="entry name" value="AAA_22"/>
    <property type="match status" value="1"/>
</dbReference>
<feature type="compositionally biased region" description="Low complexity" evidence="1">
    <location>
        <begin position="341"/>
        <end position="356"/>
    </location>
</feature>
<reference evidence="3 4" key="1">
    <citation type="journal article" date="2013" name="Genome Announc.">
        <title>Genome Sequence of Hydrothermal Arsenic-Respiring Bacterium Marinobacter santoriniensis NKSG1T.</title>
        <authorList>
            <person name="Handley K.M."/>
            <person name="Upton M."/>
            <person name="Beatson S.A."/>
            <person name="Hery M."/>
            <person name="Lloyd J.R."/>
        </authorList>
    </citation>
    <scope>NUCLEOTIDE SEQUENCE [LARGE SCALE GENOMIC DNA]</scope>
    <source>
        <strain evidence="3 4">NKSG1</strain>
    </source>
</reference>
<dbReference type="Pfam" id="PF05036">
    <property type="entry name" value="SPOR"/>
    <property type="match status" value="1"/>
</dbReference>
<dbReference type="GO" id="GO:0042834">
    <property type="term" value="F:peptidoglycan binding"/>
    <property type="evidence" value="ECO:0007669"/>
    <property type="project" value="InterPro"/>
</dbReference>
<comment type="caution">
    <text evidence="3">The sequence shown here is derived from an EMBL/GenBank/DDBJ whole genome shotgun (WGS) entry which is preliminary data.</text>
</comment>
<dbReference type="AlphaFoldDB" id="M7D8B4"/>
<evidence type="ECO:0000259" key="2">
    <source>
        <dbReference type="PROSITE" id="PS51724"/>
    </source>
</evidence>
<feature type="domain" description="SPOR" evidence="2">
    <location>
        <begin position="459"/>
        <end position="537"/>
    </location>
</feature>
<dbReference type="RefSeq" id="WP_008940774.1">
    <property type="nucleotide sequence ID" value="NZ_APAT01000030.1"/>
</dbReference>
<sequence>MVDGLNSVEDGGLFPRLQHRYGLRADPLDMDTPFFPDASRQHSLETLRHLCGFGDMALVLTGAVGSGKTRLLGELIRSEAARLDFHRLPTAALTSPQALARDLRAVARSAIAPDDGPREAVFKFFRWSQAKVRKGQRMVLLIDDADKVPPEVSRLILSGFLASERAMAAVPVFSGTEALLPLLDVDEDTLSVHHLHLRPLEKSDIYAYLEPRIQRAGGRVSELLSNSKLERLHSLSQGSFGRLKRITPGVWLDMVADKSGSRRRAGLSWRQFAWPALALIILAGSWWLVSLQYDHSVADQSAPKTKAEPVRKSVTVGPDTELAPEPEPEREAVEPAPAPVPVNDDAVAESSASVPPANDPEPAVDTEPSAVVSESSASANAEPQSGAAGAGESAPTEAADVQKKSSSEETVDAVTDSDVAAVSAQVSEPDEAKPAPGPEPSEPAFKPALPARFVDLDRLRDRTGWTVQLIAGHLESTALNLIRQYPELDGLAYTRSKLKDKPWFMVVYGDFVSSDAAHEAVQSLPEALRKQSPWVRRSADL</sequence>
<dbReference type="OrthoDB" id="6189127at2"/>
<feature type="compositionally biased region" description="Low complexity" evidence="1">
    <location>
        <begin position="412"/>
        <end position="427"/>
    </location>
</feature>
<name>M7D8B4_9GAMM</name>
<evidence type="ECO:0000256" key="1">
    <source>
        <dbReference type="SAM" id="MobiDB-lite"/>
    </source>
</evidence>
<dbReference type="InterPro" id="IPR036680">
    <property type="entry name" value="SPOR-like_sf"/>
</dbReference>
<dbReference type="GO" id="GO:0016887">
    <property type="term" value="F:ATP hydrolysis activity"/>
    <property type="evidence" value="ECO:0007669"/>
    <property type="project" value="InterPro"/>
</dbReference>
<proteinExistence type="predicted"/>
<dbReference type="SUPFAM" id="SSF52540">
    <property type="entry name" value="P-loop containing nucleoside triphosphate hydrolases"/>
    <property type="match status" value="1"/>
</dbReference>
<dbReference type="InterPro" id="IPR052026">
    <property type="entry name" value="ExeA_AAA_ATPase_DNA-bind"/>
</dbReference>
<dbReference type="Proteomes" id="UP000011960">
    <property type="component" value="Unassembled WGS sequence"/>
</dbReference>
<dbReference type="PROSITE" id="PS51724">
    <property type="entry name" value="SPOR"/>
    <property type="match status" value="1"/>
</dbReference>
<evidence type="ECO:0000313" key="3">
    <source>
        <dbReference type="EMBL" id="EMP53892.1"/>
    </source>
</evidence>
<dbReference type="STRING" id="1288826.MSNKSG1_18310"/>
<gene>
    <name evidence="3" type="ORF">MSNKSG1_18310</name>
</gene>
<keyword evidence="4" id="KW-1185">Reference proteome</keyword>
<dbReference type="InterPro" id="IPR007730">
    <property type="entry name" value="SPOR-like_dom"/>
</dbReference>
<protein>
    <submittedName>
        <fullName evidence="3">Sporulation domain-containing protein</fullName>
    </submittedName>
</protein>
<dbReference type="PATRIC" id="fig|1288826.3.peg.3636"/>
<dbReference type="InterPro" id="IPR049945">
    <property type="entry name" value="AAA_22"/>
</dbReference>
<dbReference type="eggNOG" id="COG3266">
    <property type="taxonomic scope" value="Bacteria"/>
</dbReference>
<feature type="compositionally biased region" description="Low complexity" evidence="1">
    <location>
        <begin position="369"/>
        <end position="382"/>
    </location>
</feature>
<dbReference type="EMBL" id="APAT01000030">
    <property type="protein sequence ID" value="EMP53892.1"/>
    <property type="molecule type" value="Genomic_DNA"/>
</dbReference>
<dbReference type="eggNOG" id="COG3267">
    <property type="taxonomic scope" value="Bacteria"/>
</dbReference>
<feature type="region of interest" description="Disordered" evidence="1">
    <location>
        <begin position="299"/>
        <end position="447"/>
    </location>
</feature>
<evidence type="ECO:0000313" key="4">
    <source>
        <dbReference type="Proteomes" id="UP000011960"/>
    </source>
</evidence>